<evidence type="ECO:0000313" key="3">
    <source>
        <dbReference type="EMBL" id="TDP97743.1"/>
    </source>
</evidence>
<evidence type="ECO:0000256" key="1">
    <source>
        <dbReference type="SAM" id="MobiDB-lite"/>
    </source>
</evidence>
<comment type="caution">
    <text evidence="3">The sequence shown here is derived from an EMBL/GenBank/DDBJ whole genome shotgun (WGS) entry which is preliminary data.</text>
</comment>
<dbReference type="RefSeq" id="WP_133850907.1">
    <property type="nucleotide sequence ID" value="NZ_SNXZ01000003.1"/>
</dbReference>
<evidence type="ECO:0000256" key="2">
    <source>
        <dbReference type="SAM" id="Phobius"/>
    </source>
</evidence>
<keyword evidence="4" id="KW-1185">Reference proteome</keyword>
<keyword evidence="2" id="KW-1133">Transmembrane helix</keyword>
<protein>
    <submittedName>
        <fullName evidence="3">Uncharacterized protein DUF3105</fullName>
    </submittedName>
</protein>
<dbReference type="Pfam" id="PF11303">
    <property type="entry name" value="DUF3105"/>
    <property type="match status" value="1"/>
</dbReference>
<feature type="compositionally biased region" description="Low complexity" evidence="1">
    <location>
        <begin position="12"/>
        <end position="21"/>
    </location>
</feature>
<dbReference type="OrthoDB" id="164831at2"/>
<name>A0A4R6SDN2_LABRH</name>
<feature type="region of interest" description="Disordered" evidence="1">
    <location>
        <begin position="1"/>
        <end position="29"/>
    </location>
</feature>
<feature type="compositionally biased region" description="Low complexity" evidence="1">
    <location>
        <begin position="273"/>
        <end position="294"/>
    </location>
</feature>
<dbReference type="EMBL" id="SNXZ01000003">
    <property type="protein sequence ID" value="TDP97743.1"/>
    <property type="molecule type" value="Genomic_DNA"/>
</dbReference>
<feature type="transmembrane region" description="Helical" evidence="2">
    <location>
        <begin position="36"/>
        <end position="57"/>
    </location>
</feature>
<reference evidence="3 4" key="1">
    <citation type="submission" date="2019-03" db="EMBL/GenBank/DDBJ databases">
        <title>Genomic Encyclopedia of Type Strains, Phase IV (KMG-IV): sequencing the most valuable type-strain genomes for metagenomic binning, comparative biology and taxonomic classification.</title>
        <authorList>
            <person name="Goeker M."/>
        </authorList>
    </citation>
    <scope>NUCLEOTIDE SEQUENCE [LARGE SCALE GENOMIC DNA]</scope>
    <source>
        <strain evidence="3 4">DSM 45361</strain>
    </source>
</reference>
<proteinExistence type="predicted"/>
<feature type="region of interest" description="Disordered" evidence="1">
    <location>
        <begin position="238"/>
        <end position="294"/>
    </location>
</feature>
<accession>A0A4R6SDN2</accession>
<keyword evidence="2" id="KW-0472">Membrane</keyword>
<feature type="compositionally biased region" description="Polar residues" evidence="1">
    <location>
        <begin position="1"/>
        <end position="11"/>
    </location>
</feature>
<keyword evidence="2" id="KW-0812">Transmembrane</keyword>
<sequence>MASGTKSNKTPAKSAAKSGKSGKARPSVVATKPKPWGTIIAVVVVVALAGVVFGYAYNKISAKNAAQAAVEKFVPSDTNKDPSTQIPGVVVKQYPNGLHVKANQRVAYDQSPPFGGPHDQAWADCEGVVYPTAVRSENMVHALEHGTVWIAYNPDQVKGADLDKLKLKVDGKPFMMLSPYPGLDHPVSLQSWGHQLKVDKVDDERIDQFITALNQNKYEYPEVGASCGSLAAEGLFDPANPPKFDPSKPGKDAIPMSGEGATNQGAAESQGKATPTAPASGKSSAKTTTTKPSS</sequence>
<dbReference type="InterPro" id="IPR021454">
    <property type="entry name" value="DUF3105"/>
</dbReference>
<organism evidence="3 4">
    <name type="scientific">Labedaea rhizosphaerae</name>
    <dbReference type="NCBI Taxonomy" id="598644"/>
    <lineage>
        <taxon>Bacteria</taxon>
        <taxon>Bacillati</taxon>
        <taxon>Actinomycetota</taxon>
        <taxon>Actinomycetes</taxon>
        <taxon>Pseudonocardiales</taxon>
        <taxon>Pseudonocardiaceae</taxon>
        <taxon>Labedaea</taxon>
    </lineage>
</organism>
<gene>
    <name evidence="3" type="ORF">EV186_103707</name>
</gene>
<evidence type="ECO:0000313" key="4">
    <source>
        <dbReference type="Proteomes" id="UP000295444"/>
    </source>
</evidence>
<dbReference type="AlphaFoldDB" id="A0A4R6SDN2"/>
<dbReference type="Proteomes" id="UP000295444">
    <property type="component" value="Unassembled WGS sequence"/>
</dbReference>